<evidence type="ECO:0000313" key="2">
    <source>
        <dbReference type="Proteomes" id="UP001552299"/>
    </source>
</evidence>
<evidence type="ECO:0000313" key="1">
    <source>
        <dbReference type="EMBL" id="KAL0906171.1"/>
    </source>
</evidence>
<name>A0ABD0U2H4_DENTH</name>
<reference evidence="1 2" key="1">
    <citation type="journal article" date="2024" name="Plant Biotechnol. J.">
        <title>Dendrobium thyrsiflorum genome and its molecular insights into genes involved in important horticultural traits.</title>
        <authorList>
            <person name="Chen B."/>
            <person name="Wang J.Y."/>
            <person name="Zheng P.J."/>
            <person name="Li K.L."/>
            <person name="Liang Y.M."/>
            <person name="Chen X.F."/>
            <person name="Zhang C."/>
            <person name="Zhao X."/>
            <person name="He X."/>
            <person name="Zhang G.Q."/>
            <person name="Liu Z.J."/>
            <person name="Xu Q."/>
        </authorList>
    </citation>
    <scope>NUCLEOTIDE SEQUENCE [LARGE SCALE GENOMIC DNA]</scope>
    <source>
        <strain evidence="1">GZMU011</strain>
    </source>
</reference>
<keyword evidence="2" id="KW-1185">Reference proteome</keyword>
<sequence length="98" mass="10728">MATILLRNPLPPLPPLLFQQPSFCHSLPNNVNNVVKSRSRKIFVSCCSSSLRDPVPIMARDSSSSFEDTLFPELVAADGIDGSPDFSYTACLLDFVLV</sequence>
<comment type="caution">
    <text evidence="1">The sequence shown here is derived from an EMBL/GenBank/DDBJ whole genome shotgun (WGS) entry which is preliminary data.</text>
</comment>
<dbReference type="AlphaFoldDB" id="A0ABD0U2H4"/>
<organism evidence="1 2">
    <name type="scientific">Dendrobium thyrsiflorum</name>
    <name type="common">Pinecone-like raceme dendrobium</name>
    <name type="synonym">Orchid</name>
    <dbReference type="NCBI Taxonomy" id="117978"/>
    <lineage>
        <taxon>Eukaryota</taxon>
        <taxon>Viridiplantae</taxon>
        <taxon>Streptophyta</taxon>
        <taxon>Embryophyta</taxon>
        <taxon>Tracheophyta</taxon>
        <taxon>Spermatophyta</taxon>
        <taxon>Magnoliopsida</taxon>
        <taxon>Liliopsida</taxon>
        <taxon>Asparagales</taxon>
        <taxon>Orchidaceae</taxon>
        <taxon>Epidendroideae</taxon>
        <taxon>Malaxideae</taxon>
        <taxon>Dendrobiinae</taxon>
        <taxon>Dendrobium</taxon>
    </lineage>
</organism>
<accession>A0ABD0U2H4</accession>
<protein>
    <submittedName>
        <fullName evidence="1">Uncharacterized protein</fullName>
    </submittedName>
</protein>
<proteinExistence type="predicted"/>
<dbReference type="Proteomes" id="UP001552299">
    <property type="component" value="Unassembled WGS sequence"/>
</dbReference>
<gene>
    <name evidence="1" type="ORF">M5K25_024642</name>
</gene>
<dbReference type="EMBL" id="JANQDX010000018">
    <property type="protein sequence ID" value="KAL0906171.1"/>
    <property type="molecule type" value="Genomic_DNA"/>
</dbReference>